<dbReference type="Gene3D" id="2.70.98.20">
    <property type="entry name" value="Copper amine oxidase, catalytic domain"/>
    <property type="match status" value="1"/>
</dbReference>
<gene>
    <name evidence="3" type="ORF">IMCC3135_14115</name>
</gene>
<proteinExistence type="predicted"/>
<dbReference type="GO" id="GO:0009308">
    <property type="term" value="P:amine metabolic process"/>
    <property type="evidence" value="ECO:0007669"/>
    <property type="project" value="InterPro"/>
</dbReference>
<dbReference type="GO" id="GO:0048038">
    <property type="term" value="F:quinone binding"/>
    <property type="evidence" value="ECO:0007669"/>
    <property type="project" value="InterPro"/>
</dbReference>
<sequence>MRERVREHWLLLGVLSLAGAFLTTPVQAQEGECDSGRRIEHAFQSGATWSLCANVEEAHGLTISSASYRAPGDTLRSVIQEAHLGQLLLHYHDSTQPEVQIDPSLYQNNDDDSSDLLSMNTSNCEGQVLDVPGRIAVICSRIKDNGILAKYAQRPSIQSDSLELSSAFQRDTLTWTSSFTFAEDGQVRPAISLSGRASHTQPDPRFGQSIPADTQALTRATLFTTWRLLFNLDTPGIDRIEQFDFPLRSLEGNRRPMQVTALDTEQFLTVDRGNFRGWRIVDTTGAGYYLDPANNGFNYSNKTMPWAAADAAITAYDACERHASNNLGESSSSSSTTNCGSSLDNFVNAQSLQGVQPVLWYSQSRTLDPRAEDWPVIRDLILGFDLLPFDWTAASPFETNG</sequence>
<dbReference type="InterPro" id="IPR015798">
    <property type="entry name" value="Cu_amine_oxidase_C"/>
</dbReference>
<evidence type="ECO:0000256" key="1">
    <source>
        <dbReference type="SAM" id="SignalP"/>
    </source>
</evidence>
<accession>A0A2Z2NT39</accession>
<feature type="chain" id="PRO_5016236181" description="Copper amine oxidase catalytic domain-containing protein" evidence="1">
    <location>
        <begin position="29"/>
        <end position="401"/>
    </location>
</feature>
<keyword evidence="4" id="KW-1185">Reference proteome</keyword>
<reference evidence="3 4" key="1">
    <citation type="submission" date="2016-12" db="EMBL/GenBank/DDBJ databases">
        <authorList>
            <person name="Song W.-J."/>
            <person name="Kurnit D.M."/>
        </authorList>
    </citation>
    <scope>NUCLEOTIDE SEQUENCE [LARGE SCALE GENOMIC DNA]</scope>
    <source>
        <strain evidence="3 4">IMCC3135</strain>
    </source>
</reference>
<dbReference type="AlphaFoldDB" id="A0A2Z2NT39"/>
<evidence type="ECO:0000313" key="4">
    <source>
        <dbReference type="Proteomes" id="UP000250079"/>
    </source>
</evidence>
<keyword evidence="1" id="KW-0732">Signal</keyword>
<evidence type="ECO:0000259" key="2">
    <source>
        <dbReference type="Pfam" id="PF01179"/>
    </source>
</evidence>
<dbReference type="Proteomes" id="UP000250079">
    <property type="component" value="Chromosome"/>
</dbReference>
<feature type="domain" description="Copper amine oxidase catalytic" evidence="2">
    <location>
        <begin position="273"/>
        <end position="396"/>
    </location>
</feature>
<name>A0A2Z2NT39_9GAMM</name>
<dbReference type="SUPFAM" id="SSF49998">
    <property type="entry name" value="Amine oxidase catalytic domain"/>
    <property type="match status" value="1"/>
</dbReference>
<dbReference type="Pfam" id="PF01179">
    <property type="entry name" value="Cu_amine_oxid"/>
    <property type="match status" value="1"/>
</dbReference>
<feature type="signal peptide" evidence="1">
    <location>
        <begin position="1"/>
        <end position="28"/>
    </location>
</feature>
<dbReference type="InterPro" id="IPR036460">
    <property type="entry name" value="Cu_amine_oxidase_C_sf"/>
</dbReference>
<dbReference type="KEGG" id="gai:IMCC3135_14115"/>
<dbReference type="GO" id="GO:0005507">
    <property type="term" value="F:copper ion binding"/>
    <property type="evidence" value="ECO:0007669"/>
    <property type="project" value="InterPro"/>
</dbReference>
<protein>
    <recommendedName>
        <fullName evidence="2">Copper amine oxidase catalytic domain-containing protein</fullName>
    </recommendedName>
</protein>
<dbReference type="EMBL" id="CP018632">
    <property type="protein sequence ID" value="ASJ72908.1"/>
    <property type="molecule type" value="Genomic_DNA"/>
</dbReference>
<evidence type="ECO:0000313" key="3">
    <source>
        <dbReference type="EMBL" id="ASJ72908.1"/>
    </source>
</evidence>
<dbReference type="GO" id="GO:0008131">
    <property type="term" value="F:primary methylamine oxidase activity"/>
    <property type="evidence" value="ECO:0007669"/>
    <property type="project" value="InterPro"/>
</dbReference>
<organism evidence="3 4">
    <name type="scientific">Granulosicoccus antarcticus IMCC3135</name>
    <dbReference type="NCBI Taxonomy" id="1192854"/>
    <lineage>
        <taxon>Bacteria</taxon>
        <taxon>Pseudomonadati</taxon>
        <taxon>Pseudomonadota</taxon>
        <taxon>Gammaproteobacteria</taxon>
        <taxon>Chromatiales</taxon>
        <taxon>Granulosicoccaceae</taxon>
        <taxon>Granulosicoccus</taxon>
    </lineage>
</organism>